<feature type="transmembrane region" description="Helical" evidence="2">
    <location>
        <begin position="376"/>
        <end position="395"/>
    </location>
</feature>
<dbReference type="EMBL" id="QZJZ01000092">
    <property type="protein sequence ID" value="RJP56704.1"/>
    <property type="molecule type" value="Genomic_DNA"/>
</dbReference>
<dbReference type="Gene3D" id="3.30.420.40">
    <property type="match status" value="2"/>
</dbReference>
<keyword evidence="2" id="KW-0812">Transmembrane</keyword>
<keyword evidence="2" id="KW-0472">Membrane</keyword>
<evidence type="ECO:0000313" key="3">
    <source>
        <dbReference type="EMBL" id="RJP56704.1"/>
    </source>
</evidence>
<dbReference type="Proteomes" id="UP000266426">
    <property type="component" value="Unassembled WGS sequence"/>
</dbReference>
<feature type="coiled-coil region" evidence="1">
    <location>
        <begin position="413"/>
        <end position="443"/>
    </location>
</feature>
<evidence type="ECO:0000256" key="2">
    <source>
        <dbReference type="SAM" id="Phobius"/>
    </source>
</evidence>
<reference evidence="3 4" key="1">
    <citation type="journal article" date="2017" name="ISME J.">
        <title>Energy and carbon metabolisms in a deep terrestrial subsurface fluid microbial community.</title>
        <authorList>
            <person name="Momper L."/>
            <person name="Jungbluth S.P."/>
            <person name="Lee M.D."/>
            <person name="Amend J.P."/>
        </authorList>
    </citation>
    <scope>NUCLEOTIDE SEQUENCE [LARGE SCALE GENOMIC DNA]</scope>
    <source>
        <strain evidence="3">SURF_26</strain>
    </source>
</reference>
<dbReference type="PANTHER" id="PTHR32432:SF3">
    <property type="entry name" value="ETHANOLAMINE UTILIZATION PROTEIN EUTJ"/>
    <property type="match status" value="1"/>
</dbReference>
<dbReference type="Gene3D" id="3.30.1490.300">
    <property type="match status" value="1"/>
</dbReference>
<proteinExistence type="predicted"/>
<dbReference type="InterPro" id="IPR043129">
    <property type="entry name" value="ATPase_NBD"/>
</dbReference>
<evidence type="ECO:0000256" key="1">
    <source>
        <dbReference type="SAM" id="Coils"/>
    </source>
</evidence>
<dbReference type="NCBIfam" id="TIGR01175">
    <property type="entry name" value="pilM"/>
    <property type="match status" value="1"/>
</dbReference>
<gene>
    <name evidence="3" type="primary">pilM</name>
    <name evidence="3" type="ORF">C4541_11905</name>
</gene>
<keyword evidence="1" id="KW-0175">Coiled coil</keyword>
<evidence type="ECO:0000313" key="4">
    <source>
        <dbReference type="Proteomes" id="UP000266426"/>
    </source>
</evidence>
<dbReference type="CDD" id="cd24049">
    <property type="entry name" value="ASKHA_NBD_PilM"/>
    <property type="match status" value="1"/>
</dbReference>
<comment type="caution">
    <text evidence="3">The sequence shown here is derived from an EMBL/GenBank/DDBJ whole genome shotgun (WGS) entry which is preliminary data.</text>
</comment>
<dbReference type="PANTHER" id="PTHR32432">
    <property type="entry name" value="CELL DIVISION PROTEIN FTSA-RELATED"/>
    <property type="match status" value="1"/>
</dbReference>
<dbReference type="InterPro" id="IPR007813">
    <property type="entry name" value="PilN"/>
</dbReference>
<sequence length="545" mass="61909">MKSKFVGLDIGYDSLKLVELQRERFGLTLTNMVIEPFPLKDVKDFSDEKIFEAIERLFKQRGIHPPSIVISLSGQAVFTRFIKLPTLDRSKIDQIVQYEAQQQVPFPMEEVIWDYQLIGDWTTVNEIDEANVVLVASKNDLVNTLLSYFTQLKIDVEYIDTSPFALCNCIKYNEPAFDGCSLILDIGAKSTDMMVLENDNIWFRSIPIGGISFTQAVAKEFKISNDDAERLKIESAVILGGKGPMLGESPERLRISRSLSSSMSRLMAEVSRSIGFYRTHAGGGGIKNILLCGGSSNIEGIDEFFHSKFNINVRKLETTHNLDISRDIKKDVENNKHLLGPAIGLALRQATQCVMEINLLPKRVATQRDIAKKKSYIIGCFVLVGFILLGSIFYFKQWYTYESNISKGLLDDLKQLKTQTEKLDTAKREVKEAEQKLVVLNNIQRQRTYWARLMTELQTILPKECWLKRFSIQQLKEKNKVITQVRISGETTAPLGEIPHIKEELEKSTFFKDVAIRSADDLTNAGTDSKDIRRFEMTCELNTAN</sequence>
<name>A0A3A4QSA1_9BACT</name>
<accession>A0A3A4QSA1</accession>
<dbReference type="Pfam" id="PF05137">
    <property type="entry name" value="PilN"/>
    <property type="match status" value="1"/>
</dbReference>
<dbReference type="InterPro" id="IPR005883">
    <property type="entry name" value="PilM"/>
</dbReference>
<dbReference type="InterPro" id="IPR050696">
    <property type="entry name" value="FtsA/MreB"/>
</dbReference>
<dbReference type="SUPFAM" id="SSF53067">
    <property type="entry name" value="Actin-like ATPase domain"/>
    <property type="match status" value="2"/>
</dbReference>
<dbReference type="AlphaFoldDB" id="A0A3A4QSA1"/>
<dbReference type="Pfam" id="PF11104">
    <property type="entry name" value="PilM_2"/>
    <property type="match status" value="1"/>
</dbReference>
<protein>
    <submittedName>
        <fullName evidence="3">Type IV pilus assembly protein PilM</fullName>
    </submittedName>
</protein>
<organism evidence="3 4">
    <name type="scientific">Candidatus Auribacter fodinae</name>
    <dbReference type="NCBI Taxonomy" id="2093366"/>
    <lineage>
        <taxon>Bacteria</taxon>
        <taxon>Pseudomonadati</taxon>
        <taxon>Candidatus Auribacterota</taxon>
        <taxon>Candidatus Auribacteria</taxon>
        <taxon>Candidatus Auribacterales</taxon>
        <taxon>Candidatus Auribacteraceae</taxon>
        <taxon>Candidatus Auribacter</taxon>
    </lineage>
</organism>
<keyword evidence="2" id="KW-1133">Transmembrane helix</keyword>